<dbReference type="EMBL" id="BPQH01000002">
    <property type="protein sequence ID" value="GJD48272.1"/>
    <property type="molecule type" value="Genomic_DNA"/>
</dbReference>
<dbReference type="PANTHER" id="PTHR43102:SF2">
    <property type="entry name" value="GAF DOMAIN-CONTAINING PROTEIN"/>
    <property type="match status" value="1"/>
</dbReference>
<dbReference type="Pfam" id="PF01590">
    <property type="entry name" value="GAF"/>
    <property type="match status" value="1"/>
</dbReference>
<evidence type="ECO:0000256" key="1">
    <source>
        <dbReference type="SAM" id="MobiDB-lite"/>
    </source>
</evidence>
<protein>
    <recommendedName>
        <fullName evidence="2">GAF domain-containing protein</fullName>
    </recommendedName>
</protein>
<dbReference type="PANTHER" id="PTHR43102">
    <property type="entry name" value="SLR1143 PROTEIN"/>
    <property type="match status" value="1"/>
</dbReference>
<feature type="domain" description="GAF" evidence="2">
    <location>
        <begin position="250"/>
        <end position="383"/>
    </location>
</feature>
<evidence type="ECO:0000313" key="4">
    <source>
        <dbReference type="Proteomes" id="UP001055167"/>
    </source>
</evidence>
<proteinExistence type="predicted"/>
<dbReference type="SUPFAM" id="SSF55781">
    <property type="entry name" value="GAF domain-like"/>
    <property type="match status" value="2"/>
</dbReference>
<dbReference type="InterPro" id="IPR003018">
    <property type="entry name" value="GAF"/>
</dbReference>
<evidence type="ECO:0000259" key="2">
    <source>
        <dbReference type="SMART" id="SM00065"/>
    </source>
</evidence>
<dbReference type="SMART" id="SM00065">
    <property type="entry name" value="GAF"/>
    <property type="match status" value="2"/>
</dbReference>
<sequence>MTGASIVSETCAAHALGTAPLVQDRRSHPRPPHRMTAITAPTAPAPQTSDAERLAALARYDILDTPPEPGFDDIVMLAAQMCDTPVALVSLLAADRQWFKARVGLDACETPLNHSVCVHALGQRDLLVIPDLARDERTRSSPLVTGAPFLRFYAGARLETPDGVALGTLCVVDKQPRPEGLTPVQADGLRALARQVMTQLALRQALIQRDRALAAQSRAQQRMQADAARCAALIRAQQTAAASAGGMEANLRAVLQDTLAAVPRADGAAFVAGEGEGIVYSAAIGSVAEQLGTRRAHEQTLAGLCMRAAQPLFSSDLVGDTRVDFGTAVPVRGRSVIAVPVLRRGEVVGALELCSRLPGIFTDDDILTVRLFAGAISGASFIA</sequence>
<dbReference type="Proteomes" id="UP001055167">
    <property type="component" value="Unassembled WGS sequence"/>
</dbReference>
<gene>
    <name evidence="3" type="ORF">OPKNFCMD_0989</name>
</gene>
<evidence type="ECO:0000313" key="3">
    <source>
        <dbReference type="EMBL" id="GJD48272.1"/>
    </source>
</evidence>
<feature type="compositionally biased region" description="Low complexity" evidence="1">
    <location>
        <begin position="36"/>
        <end position="48"/>
    </location>
</feature>
<dbReference type="Pfam" id="PF13185">
    <property type="entry name" value="GAF_2"/>
    <property type="match status" value="1"/>
</dbReference>
<comment type="caution">
    <text evidence="3">The sequence shown here is derived from an EMBL/GenBank/DDBJ whole genome shotgun (WGS) entry which is preliminary data.</text>
</comment>
<dbReference type="Gene3D" id="3.30.450.40">
    <property type="match status" value="2"/>
</dbReference>
<feature type="region of interest" description="Disordered" evidence="1">
    <location>
        <begin position="18"/>
        <end position="48"/>
    </location>
</feature>
<organism evidence="3 4">
    <name type="scientific">Methylobacterium crusticola</name>
    <dbReference type="NCBI Taxonomy" id="1697972"/>
    <lineage>
        <taxon>Bacteria</taxon>
        <taxon>Pseudomonadati</taxon>
        <taxon>Pseudomonadota</taxon>
        <taxon>Alphaproteobacteria</taxon>
        <taxon>Hyphomicrobiales</taxon>
        <taxon>Methylobacteriaceae</taxon>
        <taxon>Methylobacterium</taxon>
    </lineage>
</organism>
<reference evidence="3" key="1">
    <citation type="journal article" date="2021" name="Front. Microbiol.">
        <title>Comprehensive Comparative Genomics and Phenotyping of Methylobacterium Species.</title>
        <authorList>
            <person name="Alessa O."/>
            <person name="Ogura Y."/>
            <person name="Fujitani Y."/>
            <person name="Takami H."/>
            <person name="Hayashi T."/>
            <person name="Sahin N."/>
            <person name="Tani A."/>
        </authorList>
    </citation>
    <scope>NUCLEOTIDE SEQUENCE</scope>
    <source>
        <strain evidence="3">KCTC 52305</strain>
    </source>
</reference>
<feature type="domain" description="GAF" evidence="2">
    <location>
        <begin position="66"/>
        <end position="210"/>
    </location>
</feature>
<keyword evidence="4" id="KW-1185">Reference proteome</keyword>
<reference evidence="3" key="2">
    <citation type="submission" date="2021-08" db="EMBL/GenBank/DDBJ databases">
        <authorList>
            <person name="Tani A."/>
            <person name="Ola A."/>
            <person name="Ogura Y."/>
            <person name="Katsura K."/>
            <person name="Hayashi T."/>
        </authorList>
    </citation>
    <scope>NUCLEOTIDE SEQUENCE</scope>
    <source>
        <strain evidence="3">KCTC 52305</strain>
    </source>
</reference>
<name>A0ABQ4QSW5_9HYPH</name>
<dbReference type="InterPro" id="IPR029016">
    <property type="entry name" value="GAF-like_dom_sf"/>
</dbReference>
<accession>A0ABQ4QSW5</accession>